<keyword evidence="2" id="KW-1185">Reference proteome</keyword>
<evidence type="ECO:0000313" key="1">
    <source>
        <dbReference type="EMBL" id="OBA26816.1"/>
    </source>
</evidence>
<name>A0A1B7TDI6_9ASCO</name>
<dbReference type="OrthoDB" id="4081130at2759"/>
<evidence type="ECO:0000313" key="2">
    <source>
        <dbReference type="Proteomes" id="UP000092321"/>
    </source>
</evidence>
<dbReference type="Proteomes" id="UP000092321">
    <property type="component" value="Unassembled WGS sequence"/>
</dbReference>
<accession>A0A1B7TDI6</accession>
<gene>
    <name evidence="1" type="ORF">HANVADRAFT_52849</name>
</gene>
<reference evidence="2" key="1">
    <citation type="journal article" date="2016" name="Proc. Natl. Acad. Sci. U.S.A.">
        <title>Comparative genomics of biotechnologically important yeasts.</title>
        <authorList>
            <person name="Riley R."/>
            <person name="Haridas S."/>
            <person name="Wolfe K.H."/>
            <person name="Lopes M.R."/>
            <person name="Hittinger C.T."/>
            <person name="Goeker M."/>
            <person name="Salamov A.A."/>
            <person name="Wisecaver J.H."/>
            <person name="Long T.M."/>
            <person name="Calvey C.H."/>
            <person name="Aerts A.L."/>
            <person name="Barry K.W."/>
            <person name="Choi C."/>
            <person name="Clum A."/>
            <person name="Coughlan A.Y."/>
            <person name="Deshpande S."/>
            <person name="Douglass A.P."/>
            <person name="Hanson S.J."/>
            <person name="Klenk H.-P."/>
            <person name="LaButti K.M."/>
            <person name="Lapidus A."/>
            <person name="Lindquist E.A."/>
            <person name="Lipzen A.M."/>
            <person name="Meier-Kolthoff J.P."/>
            <person name="Ohm R.A."/>
            <person name="Otillar R.P."/>
            <person name="Pangilinan J.L."/>
            <person name="Peng Y."/>
            <person name="Rokas A."/>
            <person name="Rosa C.A."/>
            <person name="Scheuner C."/>
            <person name="Sibirny A.A."/>
            <person name="Slot J.C."/>
            <person name="Stielow J.B."/>
            <person name="Sun H."/>
            <person name="Kurtzman C.P."/>
            <person name="Blackwell M."/>
            <person name="Grigoriev I.V."/>
            <person name="Jeffries T.W."/>
        </authorList>
    </citation>
    <scope>NUCLEOTIDE SEQUENCE [LARGE SCALE GENOMIC DNA]</scope>
    <source>
        <strain evidence="2">NRRL Y-1626</strain>
    </source>
</reference>
<dbReference type="EMBL" id="LXPE01000013">
    <property type="protein sequence ID" value="OBA26816.1"/>
    <property type="molecule type" value="Genomic_DNA"/>
</dbReference>
<protein>
    <submittedName>
        <fullName evidence="1">Uncharacterized protein</fullName>
    </submittedName>
</protein>
<sequence>MFKNSLVANSSRTIDKFMYSRLQKNCLLKYNQLINKRLASNSTQKTLTRKVPHKIWKNLGALAIASAAGYTLYLDQTYTSRKDEAMEKRTMSEDDYTFLKRKTRKLEALMADGKIPTTIDFMVGDYKLVDTYKVDVLEVLKFFVNHDETGKFSSFLKTIMDQKKLTDIKELSNNLPAGLLSLMISRYIIDRTDQIYSKNKEIDSITITNAQYISLEELLKFEIDIAQVDQLILKKHDQNLNESVVEYFDTVDKLKYL</sequence>
<comment type="caution">
    <text evidence="1">The sequence shown here is derived from an EMBL/GenBank/DDBJ whole genome shotgun (WGS) entry which is preliminary data.</text>
</comment>
<organism evidence="1 2">
    <name type="scientific">Hanseniaspora valbyensis NRRL Y-1626</name>
    <dbReference type="NCBI Taxonomy" id="766949"/>
    <lineage>
        <taxon>Eukaryota</taxon>
        <taxon>Fungi</taxon>
        <taxon>Dikarya</taxon>
        <taxon>Ascomycota</taxon>
        <taxon>Saccharomycotina</taxon>
        <taxon>Saccharomycetes</taxon>
        <taxon>Saccharomycodales</taxon>
        <taxon>Saccharomycodaceae</taxon>
        <taxon>Hanseniaspora</taxon>
    </lineage>
</organism>
<proteinExistence type="predicted"/>
<dbReference type="AlphaFoldDB" id="A0A1B7TDI6"/>